<dbReference type="HOGENOM" id="CLU_112788_0_0_11"/>
<dbReference type="EMBL" id="CP001643">
    <property type="protein sequence ID" value="ACU85830.1"/>
    <property type="molecule type" value="Genomic_DNA"/>
</dbReference>
<dbReference type="STRING" id="446465.Bfae_20220"/>
<gene>
    <name evidence="1" type="ordered locus">Bfae_20220</name>
</gene>
<dbReference type="InterPro" id="IPR006311">
    <property type="entry name" value="TAT_signal"/>
</dbReference>
<dbReference type="PATRIC" id="fig|446465.5.peg.2006"/>
<name>C7ME23_BRAFD</name>
<dbReference type="KEGG" id="bfa:Bfae_20220"/>
<evidence type="ECO:0000313" key="1">
    <source>
        <dbReference type="EMBL" id="ACU85830.1"/>
    </source>
</evidence>
<accession>C7ME23</accession>
<organism evidence="1 2">
    <name type="scientific">Brachybacterium faecium (strain ATCC 43885 / DSM 4810 / JCM 11609 / LMG 19847 / NBRC 14762 / NCIMB 9860 / 6-10)</name>
    <dbReference type="NCBI Taxonomy" id="446465"/>
    <lineage>
        <taxon>Bacteria</taxon>
        <taxon>Bacillati</taxon>
        <taxon>Actinomycetota</taxon>
        <taxon>Actinomycetes</taxon>
        <taxon>Micrococcales</taxon>
        <taxon>Dermabacteraceae</taxon>
        <taxon>Brachybacterium</taxon>
    </lineage>
</organism>
<proteinExistence type="predicted"/>
<dbReference type="OrthoDB" id="5171895at2"/>
<evidence type="ECO:0008006" key="3">
    <source>
        <dbReference type="Google" id="ProtNLM"/>
    </source>
</evidence>
<evidence type="ECO:0000313" key="2">
    <source>
        <dbReference type="Proteomes" id="UP000001919"/>
    </source>
</evidence>
<dbReference type="AlphaFoldDB" id="C7ME23"/>
<dbReference type="Proteomes" id="UP000001919">
    <property type="component" value="Chromosome"/>
</dbReference>
<protein>
    <recommendedName>
        <fullName evidence="3">Peptidoglycan-binding protein</fullName>
    </recommendedName>
</protein>
<reference evidence="1 2" key="1">
    <citation type="journal article" date="2009" name="Stand. Genomic Sci.">
        <title>Complete genome sequence of Brachybacterium faecium type strain (Schefferle 6-10).</title>
        <authorList>
            <person name="Lapidus A."/>
            <person name="Pukall R."/>
            <person name="Labuttii K."/>
            <person name="Copeland A."/>
            <person name="Del Rio T.G."/>
            <person name="Nolan M."/>
            <person name="Chen F."/>
            <person name="Lucas S."/>
            <person name="Tice H."/>
            <person name="Cheng J.F."/>
            <person name="Bruce D."/>
            <person name="Goodwin L."/>
            <person name="Pitluck S."/>
            <person name="Rohde M."/>
            <person name="Goker M."/>
            <person name="Pati A."/>
            <person name="Ivanova N."/>
            <person name="Mavrommatis K."/>
            <person name="Chen A."/>
            <person name="Palaniappan K."/>
            <person name="D'haeseleer P."/>
            <person name="Chain P."/>
            <person name="Bristow J."/>
            <person name="Eisen J.A."/>
            <person name="Markowitz V."/>
            <person name="Hugenholtz P."/>
            <person name="Kyrpides N.C."/>
            <person name="Klenk H.P."/>
        </authorList>
    </citation>
    <scope>NUCLEOTIDE SEQUENCE [LARGE SCALE GENOMIC DNA]</scope>
    <source>
        <strain evidence="2">ATCC 43885 / DSM 4810 / JCM 11609 / LMG 19847 / NBRC 14762 / NCIMB 9860 / 6-10</strain>
    </source>
</reference>
<dbReference type="eggNOG" id="COG3568">
    <property type="taxonomic scope" value="Bacteria"/>
</dbReference>
<sequence length="212" mass="22559">MAPALLARTSPPARTGSPVSRRGLFLAGALGLAATAAFGPLAPASAADGDQDWSEEFFTRPETREGFLLDAMDDWQIDNAKFIIAAVKGHDLGETVGVIALSTAIVESWLYNYQPAVDADSGGLFQQRPSMGWGSEDEVRHKKHALDAFLGLGEHSQAPGLLQVAADVESWEPGAAAQAVQASAHPERYAEQVAAARTLWDRYAADLAPYRG</sequence>
<keyword evidence="2" id="KW-1185">Reference proteome</keyword>
<dbReference type="PROSITE" id="PS51318">
    <property type="entry name" value="TAT"/>
    <property type="match status" value="1"/>
</dbReference>